<dbReference type="RefSeq" id="WP_425602578.1">
    <property type="nucleotide sequence ID" value="NZ_CP063231.1"/>
</dbReference>
<evidence type="ECO:0000256" key="6">
    <source>
        <dbReference type="ARBA" id="ARBA00022692"/>
    </source>
</evidence>
<dbReference type="Gene3D" id="3.30.70.1430">
    <property type="entry name" value="Multidrug efflux transporter AcrB pore domain"/>
    <property type="match status" value="2"/>
</dbReference>
<dbReference type="NCBIfam" id="TIGR00915">
    <property type="entry name" value="2A0602"/>
    <property type="match status" value="1"/>
</dbReference>
<feature type="transmembrane region" description="Helical" evidence="9">
    <location>
        <begin position="366"/>
        <end position="387"/>
    </location>
</feature>
<keyword evidence="3 9" id="KW-0813">Transport</keyword>
<feature type="transmembrane region" description="Helical" evidence="9">
    <location>
        <begin position="12"/>
        <end position="32"/>
    </location>
</feature>
<feature type="compositionally biased region" description="Gly residues" evidence="10">
    <location>
        <begin position="1069"/>
        <end position="1080"/>
    </location>
</feature>
<comment type="similarity">
    <text evidence="2 9">Belongs to the resistance-nodulation-cell division (RND) (TC 2.A.6) family.</text>
</comment>
<dbReference type="SUPFAM" id="SSF82714">
    <property type="entry name" value="Multidrug efflux transporter AcrB TolC docking domain, DN and DC subdomains"/>
    <property type="match status" value="2"/>
</dbReference>
<feature type="transmembrane region" description="Helical" evidence="9">
    <location>
        <begin position="912"/>
        <end position="932"/>
    </location>
</feature>
<feature type="transmembrane region" description="Helical" evidence="9">
    <location>
        <begin position="534"/>
        <end position="552"/>
    </location>
</feature>
<keyword evidence="4" id="KW-1003">Cell membrane</keyword>
<feature type="compositionally biased region" description="Basic and acidic residues" evidence="10">
    <location>
        <begin position="1096"/>
        <end position="1109"/>
    </location>
</feature>
<dbReference type="SUPFAM" id="SSF82693">
    <property type="entry name" value="Multidrug efflux transporter AcrB pore domain, PN1, PN2, PC1 and PC2 subdomains"/>
    <property type="match status" value="4"/>
</dbReference>
<keyword evidence="6 9" id="KW-0812">Transmembrane</keyword>
<keyword evidence="7 9" id="KW-1133">Transmembrane helix</keyword>
<dbReference type="PANTHER" id="PTHR32063">
    <property type="match status" value="1"/>
</dbReference>
<evidence type="ECO:0000313" key="11">
    <source>
        <dbReference type="EMBL" id="URL57472.1"/>
    </source>
</evidence>
<dbReference type="Gene3D" id="3.30.2090.10">
    <property type="entry name" value="Multidrug efflux transporter AcrB TolC docking domain, DN and DC subdomains"/>
    <property type="match status" value="2"/>
</dbReference>
<keyword evidence="8 9" id="KW-0472">Membrane</keyword>
<comment type="subcellular location">
    <subcellularLocation>
        <location evidence="1 9">Cell inner membrane</location>
        <topology evidence="1 9">Multi-pass membrane protein</topology>
    </subcellularLocation>
</comment>
<keyword evidence="5 9" id="KW-0997">Cell inner membrane</keyword>
<evidence type="ECO:0000256" key="9">
    <source>
        <dbReference type="RuleBase" id="RU364070"/>
    </source>
</evidence>
<dbReference type="Pfam" id="PF00873">
    <property type="entry name" value="ACR_tran"/>
    <property type="match status" value="1"/>
</dbReference>
<dbReference type="PANTHER" id="PTHR32063:SF13">
    <property type="entry name" value="MULTIDRUG EFFLUX PUMP SUBUNIT ACRB-RELATED"/>
    <property type="match status" value="1"/>
</dbReference>
<evidence type="ECO:0000313" key="12">
    <source>
        <dbReference type="Proteomes" id="UP001056681"/>
    </source>
</evidence>
<evidence type="ECO:0000256" key="7">
    <source>
        <dbReference type="ARBA" id="ARBA00022989"/>
    </source>
</evidence>
<dbReference type="SUPFAM" id="SSF82866">
    <property type="entry name" value="Multidrug efflux transporter AcrB transmembrane domain"/>
    <property type="match status" value="2"/>
</dbReference>
<feature type="compositionally biased region" description="Basic and acidic residues" evidence="10">
    <location>
        <begin position="1055"/>
        <end position="1068"/>
    </location>
</feature>
<reference evidence="11" key="1">
    <citation type="submission" date="2020-10" db="EMBL/GenBank/DDBJ databases">
        <title>Whole-genome sequence of Luteibacter sp. EIF3.</title>
        <authorList>
            <person name="Friedrich I."/>
            <person name="Hertel R."/>
            <person name="Daniel R."/>
        </authorList>
    </citation>
    <scope>NUCLEOTIDE SEQUENCE</scope>
    <source>
        <strain evidence="11">EIF3</strain>
    </source>
</reference>
<comment type="caution">
    <text evidence="9">Lacks conserved residue(s) required for the propagation of feature annotation.</text>
</comment>
<evidence type="ECO:0000256" key="5">
    <source>
        <dbReference type="ARBA" id="ARBA00022519"/>
    </source>
</evidence>
<feature type="transmembrane region" description="Helical" evidence="9">
    <location>
        <begin position="888"/>
        <end position="905"/>
    </location>
</feature>
<evidence type="ECO:0000256" key="2">
    <source>
        <dbReference type="ARBA" id="ARBA00010942"/>
    </source>
</evidence>
<feature type="transmembrane region" description="Helical" evidence="9">
    <location>
        <begin position="470"/>
        <end position="497"/>
    </location>
</feature>
<dbReference type="EMBL" id="CP063231">
    <property type="protein sequence ID" value="URL57472.1"/>
    <property type="molecule type" value="Genomic_DNA"/>
</dbReference>
<evidence type="ECO:0000256" key="1">
    <source>
        <dbReference type="ARBA" id="ARBA00004429"/>
    </source>
</evidence>
<evidence type="ECO:0000256" key="10">
    <source>
        <dbReference type="SAM" id="MobiDB-lite"/>
    </source>
</evidence>
<dbReference type="InterPro" id="IPR004764">
    <property type="entry name" value="MdtF-like"/>
</dbReference>
<accession>A0ABY4T0I8</accession>
<name>A0ABY4T0I8_9GAMM</name>
<gene>
    <name evidence="11" type="ORF">IM816_12620</name>
</gene>
<dbReference type="InterPro" id="IPR001036">
    <property type="entry name" value="Acrflvin-R"/>
</dbReference>
<keyword evidence="12" id="KW-1185">Reference proteome</keyword>
<evidence type="ECO:0000256" key="4">
    <source>
        <dbReference type="ARBA" id="ARBA00022475"/>
    </source>
</evidence>
<evidence type="ECO:0000256" key="3">
    <source>
        <dbReference type="ARBA" id="ARBA00022448"/>
    </source>
</evidence>
<proteinExistence type="inferred from homology"/>
<dbReference type="Proteomes" id="UP001056681">
    <property type="component" value="Chromosome"/>
</dbReference>
<feature type="region of interest" description="Disordered" evidence="10">
    <location>
        <begin position="1055"/>
        <end position="1109"/>
    </location>
</feature>
<feature type="transmembrane region" description="Helical" evidence="9">
    <location>
        <begin position="340"/>
        <end position="359"/>
    </location>
</feature>
<protein>
    <recommendedName>
        <fullName evidence="9">Efflux pump membrane transporter</fullName>
    </recommendedName>
</protein>
<dbReference type="NCBIfam" id="NF000282">
    <property type="entry name" value="RND_permease_1"/>
    <property type="match status" value="1"/>
</dbReference>
<feature type="transmembrane region" description="Helical" evidence="9">
    <location>
        <begin position="984"/>
        <end position="1003"/>
    </location>
</feature>
<dbReference type="Gene3D" id="3.30.70.1320">
    <property type="entry name" value="Multidrug efflux transporter AcrB pore domain like"/>
    <property type="match status" value="1"/>
</dbReference>
<dbReference type="Gene3D" id="1.20.1640.10">
    <property type="entry name" value="Multidrug efflux transporter AcrB transmembrane domain"/>
    <property type="match status" value="2"/>
</dbReference>
<organism evidence="11 12">
    <name type="scientific">Luteibacter flocculans</name>
    <dbReference type="NCBI Taxonomy" id="2780091"/>
    <lineage>
        <taxon>Bacteria</taxon>
        <taxon>Pseudomonadati</taxon>
        <taxon>Pseudomonadota</taxon>
        <taxon>Gammaproteobacteria</taxon>
        <taxon>Lysobacterales</taxon>
        <taxon>Rhodanobacteraceae</taxon>
        <taxon>Luteibacter</taxon>
    </lineage>
</organism>
<dbReference type="InterPro" id="IPR027463">
    <property type="entry name" value="AcrB_DN_DC_subdom"/>
</dbReference>
<feature type="transmembrane region" description="Helical" evidence="9">
    <location>
        <begin position="434"/>
        <end position="458"/>
    </location>
</feature>
<evidence type="ECO:0000256" key="8">
    <source>
        <dbReference type="ARBA" id="ARBA00023136"/>
    </source>
</evidence>
<dbReference type="PRINTS" id="PR00702">
    <property type="entry name" value="ACRIFLAVINRP"/>
</dbReference>
<feature type="transmembrane region" description="Helical" evidence="9">
    <location>
        <begin position="938"/>
        <end position="963"/>
    </location>
</feature>
<feature type="transmembrane region" description="Helical" evidence="9">
    <location>
        <begin position="1015"/>
        <end position="1039"/>
    </location>
</feature>
<sequence length="1109" mass="118530">MPSFFIDRPIFAWVVAILISLCGTISLLNMGIESYPNIAPPQVVVTATYPGASADTTEKTVTQVIEQQLTGIDHLLYFSSASSSSGTATVTLTFETGTDPDIAQVQVQNKVSLATPRLPSEVTQQGVVVAKSNPDFLMFIALTSSNPAIDGNRLTDIVSSQVLDQIARIPGVGNTRQLGSEYGMRVWLNPDKLRGYGLSATDLRNALSTQNVQFAAGSIGTDPAVNGQGFSATVSAEGRFTTPKEFSDIILRANNDGTVVRLKDVARVELGPQTYGFNAQWNGTATGSFGVQLLPGANALDVANAVRAKMADLARGFPDGVTWFAPYDTTKFVTISIEEVVHTLVEAIILVFLVMLLFLQNFRATIIPTLVIPVALLGTFLGLSPLGFTINQLTLFGMVLAIGIVVDDAIVVIENVERIMSEEGLSPKEATRKAMGQITGAVVAITVVLAAVFVPSALQPGASGIIYKQFALTIAVSMGFSAFLALSFTPALCATILKHTHDEKKNIVYRKFNQVFDWVQHTYSGHIGGAVRRAPVWMVVFVLIAVLCGFLFTRLPTSFVPDEDQGYALAIVQLPPGSSIARTEKVMEQQRAILLKDPAVDGVFQISGFSFVGQGENVGMSFIRLKDWGDRDMTATEFIQQANGKMQAVRDATIFVVNLPTIRGLSQFGGIDMYLQARAGQSRDELTQARNILLGAAAQNKALVGVRPNTLEDAPLLQLHVDRTQAQTMGLSVSDIYTAIQLTLAPVYVNDFSYGGRVKRVMLQADAPYRMGTDAFQHIFTPSTLSTASTNSSSTSSTVASASTAVDSAMIPLSSVVSSKWSLAAPTLNRYNGYSAVEIVGNQAPGYSTGQAMNIVEGIVNDKLPKGFGYDWTGQSYQEILSGNSSTLLLALSVVIVFLCLAALYESWSIPVSVLLVVPLGILGTIVFSMLRGLPNDIYFKIGMITVIGLAAKNAILIVEFAVEQQQGGKTLRQSVIEAARLRLRPILMTSLAFILGVFPLAISTGAGANSRHAIGTGVIGGMLFATFLGLLLIPVFYVSVRRMLGDKLDEVSHKLPHHGPDGDDHGPDGGSHGPQGGGNPSTNVGPHAPNVGDVRAFDSDPRRGTERP</sequence>
<dbReference type="Gene3D" id="3.30.70.1440">
    <property type="entry name" value="Multidrug efflux transporter AcrB pore domain"/>
    <property type="match status" value="1"/>
</dbReference>